<organism evidence="1 2">
    <name type="scientific">Candidatus Gallacutalibacter pullicola</name>
    <dbReference type="NCBI Taxonomy" id="2840830"/>
    <lineage>
        <taxon>Bacteria</taxon>
        <taxon>Bacillati</taxon>
        <taxon>Bacillota</taxon>
        <taxon>Clostridia</taxon>
        <taxon>Eubacteriales</taxon>
        <taxon>Candidatus Gallacutalibacter</taxon>
    </lineage>
</organism>
<dbReference type="Proteomes" id="UP000886785">
    <property type="component" value="Unassembled WGS sequence"/>
</dbReference>
<reference evidence="1" key="2">
    <citation type="journal article" date="2021" name="PeerJ">
        <title>Extensive microbial diversity within the chicken gut microbiome revealed by metagenomics and culture.</title>
        <authorList>
            <person name="Gilroy R."/>
            <person name="Ravi A."/>
            <person name="Getino M."/>
            <person name="Pursley I."/>
            <person name="Horton D.L."/>
            <person name="Alikhan N.F."/>
            <person name="Baker D."/>
            <person name="Gharbi K."/>
            <person name="Hall N."/>
            <person name="Watson M."/>
            <person name="Adriaenssens E.M."/>
            <person name="Foster-Nyarko E."/>
            <person name="Jarju S."/>
            <person name="Secka A."/>
            <person name="Antonio M."/>
            <person name="Oren A."/>
            <person name="Chaudhuri R.R."/>
            <person name="La Ragione R."/>
            <person name="Hildebrand F."/>
            <person name="Pallen M.J."/>
        </authorList>
    </citation>
    <scope>NUCLEOTIDE SEQUENCE</scope>
    <source>
        <strain evidence="1">ChiSjej1B19-7085</strain>
    </source>
</reference>
<dbReference type="AlphaFoldDB" id="A0A9D1DPL8"/>
<name>A0A9D1DPL8_9FIRM</name>
<reference evidence="1" key="1">
    <citation type="submission" date="2020-10" db="EMBL/GenBank/DDBJ databases">
        <authorList>
            <person name="Gilroy R."/>
        </authorList>
    </citation>
    <scope>NUCLEOTIDE SEQUENCE</scope>
    <source>
        <strain evidence="1">ChiSjej1B19-7085</strain>
    </source>
</reference>
<evidence type="ECO:0000313" key="2">
    <source>
        <dbReference type="Proteomes" id="UP000886785"/>
    </source>
</evidence>
<accession>A0A9D1DPL8</accession>
<sequence>MENTKAFRIQTFVKHIDPSTPAVRPTCKSYRTMQTMAYTLTKHTPNHFSMAE</sequence>
<protein>
    <submittedName>
        <fullName evidence="1">Uncharacterized protein</fullName>
    </submittedName>
</protein>
<comment type="caution">
    <text evidence="1">The sequence shown here is derived from an EMBL/GenBank/DDBJ whole genome shotgun (WGS) entry which is preliminary data.</text>
</comment>
<dbReference type="EMBL" id="DVHF01000037">
    <property type="protein sequence ID" value="HIR56651.1"/>
    <property type="molecule type" value="Genomic_DNA"/>
</dbReference>
<evidence type="ECO:0000313" key="1">
    <source>
        <dbReference type="EMBL" id="HIR56651.1"/>
    </source>
</evidence>
<gene>
    <name evidence="1" type="ORF">IAA54_03200</name>
</gene>
<proteinExistence type="predicted"/>